<accession>A0A0B6Z654</accession>
<proteinExistence type="predicted"/>
<gene>
    <name evidence="2" type="primary">ORF49755</name>
</gene>
<dbReference type="AlphaFoldDB" id="A0A0B6Z654"/>
<feature type="non-terminal residue" evidence="2">
    <location>
        <position position="87"/>
    </location>
</feature>
<evidence type="ECO:0000313" key="2">
    <source>
        <dbReference type="EMBL" id="CEK63862.1"/>
    </source>
</evidence>
<feature type="non-terminal residue" evidence="2">
    <location>
        <position position="1"/>
    </location>
</feature>
<name>A0A0B6Z654_9EUPU</name>
<dbReference type="EMBL" id="HACG01016997">
    <property type="protein sequence ID" value="CEK63862.1"/>
    <property type="molecule type" value="Transcribed_RNA"/>
</dbReference>
<organism evidence="2">
    <name type="scientific">Arion vulgaris</name>
    <dbReference type="NCBI Taxonomy" id="1028688"/>
    <lineage>
        <taxon>Eukaryota</taxon>
        <taxon>Metazoa</taxon>
        <taxon>Spiralia</taxon>
        <taxon>Lophotrochozoa</taxon>
        <taxon>Mollusca</taxon>
        <taxon>Gastropoda</taxon>
        <taxon>Heterobranchia</taxon>
        <taxon>Euthyneura</taxon>
        <taxon>Panpulmonata</taxon>
        <taxon>Eupulmonata</taxon>
        <taxon>Stylommatophora</taxon>
        <taxon>Helicina</taxon>
        <taxon>Arionoidea</taxon>
        <taxon>Arionidae</taxon>
        <taxon>Arion</taxon>
    </lineage>
</organism>
<reference evidence="2" key="1">
    <citation type="submission" date="2014-12" db="EMBL/GenBank/DDBJ databases">
        <title>Insight into the proteome of Arion vulgaris.</title>
        <authorList>
            <person name="Aradska J."/>
            <person name="Bulat T."/>
            <person name="Smidak R."/>
            <person name="Sarate P."/>
            <person name="Gangsoo J."/>
            <person name="Sialana F."/>
            <person name="Bilban M."/>
            <person name="Lubec G."/>
        </authorList>
    </citation>
    <scope>NUCLEOTIDE SEQUENCE</scope>
    <source>
        <tissue evidence="2">Skin</tissue>
    </source>
</reference>
<feature type="region of interest" description="Disordered" evidence="1">
    <location>
        <begin position="15"/>
        <end position="35"/>
    </location>
</feature>
<evidence type="ECO:0000256" key="1">
    <source>
        <dbReference type="SAM" id="MobiDB-lite"/>
    </source>
</evidence>
<protein>
    <submittedName>
        <fullName evidence="2">Uncharacterized protein</fullName>
    </submittedName>
</protein>
<sequence>RTPRGFVLVGKGEKHIREPWSSGDEPEVEEKKKKSNRINHLLKSTDSKESIEEFNINNTTDLLPTNDIMSTGIQKSASAGKSIHKER</sequence>